<dbReference type="OrthoDB" id="9759295at2"/>
<dbReference type="InterPro" id="IPR051539">
    <property type="entry name" value="T4SS-coupling_protein"/>
</dbReference>
<dbReference type="STRING" id="604088.SAMN04488060_0029"/>
<dbReference type="AlphaFoldDB" id="A0A1I5K9S5"/>
<dbReference type="CDD" id="cd01127">
    <property type="entry name" value="TrwB_TraG_TraD_VirD4"/>
    <property type="match status" value="1"/>
</dbReference>
<evidence type="ECO:0000256" key="1">
    <source>
        <dbReference type="ARBA" id="ARBA00004651"/>
    </source>
</evidence>
<dbReference type="SUPFAM" id="SSF52540">
    <property type="entry name" value="P-loop containing nucleoside triphosphate hydrolases"/>
    <property type="match status" value="1"/>
</dbReference>
<feature type="region of interest" description="Disordered" evidence="7">
    <location>
        <begin position="473"/>
        <end position="523"/>
    </location>
</feature>
<dbReference type="InterPro" id="IPR027417">
    <property type="entry name" value="P-loop_NTPase"/>
</dbReference>
<dbReference type="Pfam" id="PF02534">
    <property type="entry name" value="T4SS-DNA_transf"/>
    <property type="match status" value="1"/>
</dbReference>
<keyword evidence="6" id="KW-0472">Membrane</keyword>
<evidence type="ECO:0000256" key="7">
    <source>
        <dbReference type="SAM" id="MobiDB-lite"/>
    </source>
</evidence>
<evidence type="ECO:0000256" key="6">
    <source>
        <dbReference type="ARBA" id="ARBA00023136"/>
    </source>
</evidence>
<dbReference type="PANTHER" id="PTHR37937">
    <property type="entry name" value="CONJUGATIVE TRANSFER: DNA TRANSPORT"/>
    <property type="match status" value="1"/>
</dbReference>
<evidence type="ECO:0000256" key="2">
    <source>
        <dbReference type="ARBA" id="ARBA00008806"/>
    </source>
</evidence>
<comment type="similarity">
    <text evidence="2">Belongs to the VirD4/TraG family.</text>
</comment>
<evidence type="ECO:0000313" key="8">
    <source>
        <dbReference type="EMBL" id="SFO81814.1"/>
    </source>
</evidence>
<dbReference type="RefSeq" id="WP_143089531.1">
    <property type="nucleotide sequence ID" value="NZ_FOWZ01000001.1"/>
</dbReference>
<keyword evidence="9" id="KW-1185">Reference proteome</keyword>
<proteinExistence type="inferred from homology"/>
<keyword evidence="3" id="KW-1003">Cell membrane</keyword>
<keyword evidence="4" id="KW-0812">Transmembrane</keyword>
<sequence length="523" mass="58189">MSAKKEGAGKSEPTLPSKLSPDGLLIGYSLDEAAHRPVMGFQFGEAVEDEDADGGMLEPILHTSDGHLITLARTGAGKGVGCIIPALLRYRGPAIIIDPKGENYQVTARRRRELGQEVRLLDPFGVTGQQTDALNPLDLIDPHAHDAVDDAAQLAELLVAETSNRDPFWDSRAYSLVTTMLLFVAYGRPPVLRNLEEMHYLLNQSATDMDFTFKEMAKNPLPAVRQGCAVKSTAEAKVWASILSTAQSHTDFLRSAGARAALGQSTIDLNAITRGDPLTLYIVVPPEKLESHGKLLRLWIGMLMSAITRRSRRPELPTLFVLDEAAQLGELKQLRQAITLLRGYGLRTWSFWQDLSQLKMLYPRDWQTMVNNCEVLQSFGFANASVARSGAELTGFSNWRALQDLEYDEMVLALAGDRPVIARKPNYLKDPAFAGQFDENAFYSDAAAKEADHYSFDPPRKRRSLAELKRIRAKEKRRSEVPLPPDHDGRSASDVLREEFDLSGDEFSPPDDIEEPDWEDDKK</sequence>
<feature type="compositionally biased region" description="Basic and acidic residues" evidence="7">
    <location>
        <begin position="477"/>
        <end position="500"/>
    </location>
</feature>
<comment type="subcellular location">
    <subcellularLocation>
        <location evidence="1">Cell membrane</location>
        <topology evidence="1">Multi-pass membrane protein</topology>
    </subcellularLocation>
</comment>
<evidence type="ECO:0000256" key="3">
    <source>
        <dbReference type="ARBA" id="ARBA00022475"/>
    </source>
</evidence>
<evidence type="ECO:0000256" key="5">
    <source>
        <dbReference type="ARBA" id="ARBA00022989"/>
    </source>
</evidence>
<dbReference type="Gene3D" id="3.40.50.300">
    <property type="entry name" value="P-loop containing nucleotide triphosphate hydrolases"/>
    <property type="match status" value="1"/>
</dbReference>
<evidence type="ECO:0000313" key="9">
    <source>
        <dbReference type="Proteomes" id="UP000199331"/>
    </source>
</evidence>
<dbReference type="GO" id="GO:0005886">
    <property type="term" value="C:plasma membrane"/>
    <property type="evidence" value="ECO:0007669"/>
    <property type="project" value="UniProtKB-SubCell"/>
</dbReference>
<feature type="compositionally biased region" description="Acidic residues" evidence="7">
    <location>
        <begin position="501"/>
        <end position="523"/>
    </location>
</feature>
<gene>
    <name evidence="8" type="ORF">SAMN04488060_0029</name>
</gene>
<organism evidence="8 9">
    <name type="scientific">Qipengyuania nanhaisediminis</name>
    <dbReference type="NCBI Taxonomy" id="604088"/>
    <lineage>
        <taxon>Bacteria</taxon>
        <taxon>Pseudomonadati</taxon>
        <taxon>Pseudomonadota</taxon>
        <taxon>Alphaproteobacteria</taxon>
        <taxon>Sphingomonadales</taxon>
        <taxon>Erythrobacteraceae</taxon>
        <taxon>Qipengyuania</taxon>
    </lineage>
</organism>
<keyword evidence="5" id="KW-1133">Transmembrane helix</keyword>
<evidence type="ECO:0000256" key="4">
    <source>
        <dbReference type="ARBA" id="ARBA00022692"/>
    </source>
</evidence>
<reference evidence="9" key="1">
    <citation type="submission" date="2016-10" db="EMBL/GenBank/DDBJ databases">
        <authorList>
            <person name="Varghese N."/>
            <person name="Submissions S."/>
        </authorList>
    </citation>
    <scope>NUCLEOTIDE SEQUENCE [LARGE SCALE GENOMIC DNA]</scope>
    <source>
        <strain evidence="9">CGMCC 1.7715</strain>
    </source>
</reference>
<dbReference type="PANTHER" id="PTHR37937:SF1">
    <property type="entry name" value="CONJUGATIVE TRANSFER: DNA TRANSPORT"/>
    <property type="match status" value="1"/>
</dbReference>
<dbReference type="Proteomes" id="UP000199331">
    <property type="component" value="Unassembled WGS sequence"/>
</dbReference>
<dbReference type="InterPro" id="IPR003688">
    <property type="entry name" value="TraG/VirD4"/>
</dbReference>
<name>A0A1I5K9S5_9SPHN</name>
<accession>A0A1I5K9S5</accession>
<protein>
    <submittedName>
        <fullName evidence="8">Type IV secretion system protein VirD4</fullName>
    </submittedName>
</protein>
<dbReference type="EMBL" id="FOWZ01000001">
    <property type="protein sequence ID" value="SFO81814.1"/>
    <property type="molecule type" value="Genomic_DNA"/>
</dbReference>